<name>A0A5P1RFM7_9GAMM</name>
<feature type="transmembrane region" description="Helical" evidence="1">
    <location>
        <begin position="12"/>
        <end position="33"/>
    </location>
</feature>
<dbReference type="EMBL" id="CP043869">
    <property type="protein sequence ID" value="QEQ98427.1"/>
    <property type="molecule type" value="Genomic_DNA"/>
</dbReference>
<reference evidence="2 3" key="1">
    <citation type="journal article" date="2019" name="Biochem. Eng. J.">
        <title>Metabolic engineering of the marine bacteria Neptunomonas concharum for the production of acetoin and meso-2,3-butanediol from acetate.</title>
        <authorList>
            <person name="Li W."/>
            <person name="Pu N."/>
            <person name="Liu C.-X."/>
            <person name="Yuan Q.-P."/>
            <person name="Li Z.-J."/>
        </authorList>
    </citation>
    <scope>NUCLEOTIDE SEQUENCE [LARGE SCALE GENOMIC DNA]</scope>
    <source>
        <strain evidence="2 3">JCM17730</strain>
    </source>
</reference>
<dbReference type="Proteomes" id="UP000324760">
    <property type="component" value="Chromosome"/>
</dbReference>
<evidence type="ECO:0000313" key="3">
    <source>
        <dbReference type="Proteomes" id="UP000324760"/>
    </source>
</evidence>
<feature type="transmembrane region" description="Helical" evidence="1">
    <location>
        <begin position="194"/>
        <end position="214"/>
    </location>
</feature>
<feature type="transmembrane region" description="Helical" evidence="1">
    <location>
        <begin position="40"/>
        <end position="61"/>
    </location>
</feature>
<evidence type="ECO:0000313" key="2">
    <source>
        <dbReference type="EMBL" id="QEQ98427.1"/>
    </source>
</evidence>
<keyword evidence="1" id="KW-0812">Transmembrane</keyword>
<dbReference type="OrthoDB" id="9781614at2"/>
<organism evidence="2 3">
    <name type="scientific">Neptunomonas concharum</name>
    <dbReference type="NCBI Taxonomy" id="1031538"/>
    <lineage>
        <taxon>Bacteria</taxon>
        <taxon>Pseudomonadati</taxon>
        <taxon>Pseudomonadota</taxon>
        <taxon>Gammaproteobacteria</taxon>
        <taxon>Oceanospirillales</taxon>
        <taxon>Oceanospirillaceae</taxon>
        <taxon>Neptunomonas</taxon>
    </lineage>
</organism>
<feature type="transmembrane region" description="Helical" evidence="1">
    <location>
        <begin position="99"/>
        <end position="124"/>
    </location>
</feature>
<sequence length="266" mass="28725">MVFLTEFFEVLVATVKDVLPIAAILFGFQLFVIRKRIPHLSRVIVGFIYVLIGLALFLLGLEKALFPIGKLMAEQLTSPDFIREWSQTASDTLHWSDYYWVYLFAFAIGASTTIAEPSLIAVAIKANEVSGGAIGVWGLRLAVALGVAVGISLGTWRIVTGYPIHWFIISGYIVVVIQTLFAPKLIVPLAYDSGGVTTSTVTVPLVAALGLGLAETVPGRSALIDGFGLIAFASLFPMITVMGYAQMTEWLARRAVRNASSSPLSQ</sequence>
<feature type="transmembrane region" description="Helical" evidence="1">
    <location>
        <begin position="164"/>
        <end position="182"/>
    </location>
</feature>
<feature type="transmembrane region" description="Helical" evidence="1">
    <location>
        <begin position="136"/>
        <end position="158"/>
    </location>
</feature>
<keyword evidence="1" id="KW-1133">Transmembrane helix</keyword>
<keyword evidence="1" id="KW-0472">Membrane</keyword>
<accession>A0A5P1RFM7</accession>
<dbReference type="KEGG" id="ncu:F0U83_11965"/>
<keyword evidence="3" id="KW-1185">Reference proteome</keyword>
<protein>
    <submittedName>
        <fullName evidence="2">DUF1538 domain-containing protein</fullName>
    </submittedName>
</protein>
<dbReference type="Pfam" id="PF07556">
    <property type="entry name" value="DUF1538"/>
    <property type="match status" value="1"/>
</dbReference>
<proteinExistence type="predicted"/>
<dbReference type="AlphaFoldDB" id="A0A5P1RFM7"/>
<feature type="transmembrane region" description="Helical" evidence="1">
    <location>
        <begin position="226"/>
        <end position="245"/>
    </location>
</feature>
<gene>
    <name evidence="2" type="ORF">F0U83_11965</name>
</gene>
<dbReference type="InterPro" id="IPR011435">
    <property type="entry name" value="UmpAB"/>
</dbReference>
<evidence type="ECO:0000256" key="1">
    <source>
        <dbReference type="SAM" id="Phobius"/>
    </source>
</evidence>